<feature type="region of interest" description="Disordered" evidence="10">
    <location>
        <begin position="380"/>
        <end position="410"/>
    </location>
</feature>
<evidence type="ECO:0000256" key="3">
    <source>
        <dbReference type="ARBA" id="ARBA00009490"/>
    </source>
</evidence>
<dbReference type="CDD" id="cd04277">
    <property type="entry name" value="ZnMc_serralysin_like"/>
    <property type="match status" value="1"/>
</dbReference>
<evidence type="ECO:0000313" key="13">
    <source>
        <dbReference type="Proteomes" id="UP001597216"/>
    </source>
</evidence>
<keyword evidence="9" id="KW-0862">Zinc</keyword>
<evidence type="ECO:0000256" key="7">
    <source>
        <dbReference type="ARBA" id="ARBA00022737"/>
    </source>
</evidence>
<dbReference type="Pfam" id="PF00353">
    <property type="entry name" value="HemolysinCabind"/>
    <property type="match status" value="2"/>
</dbReference>
<keyword evidence="5" id="KW-0645">Protease</keyword>
<comment type="subcellular location">
    <subcellularLocation>
        <location evidence="2">Secreted</location>
    </subcellularLocation>
</comment>
<dbReference type="RefSeq" id="WP_374346011.1">
    <property type="nucleotide sequence ID" value="NZ_JBHTLQ010000061.1"/>
</dbReference>
<dbReference type="InterPro" id="IPR011049">
    <property type="entry name" value="Serralysin-like_metalloprot_C"/>
</dbReference>
<dbReference type="PANTHER" id="PTHR38340:SF1">
    <property type="entry name" value="S-LAYER PROTEIN"/>
    <property type="match status" value="1"/>
</dbReference>
<dbReference type="PANTHER" id="PTHR38340">
    <property type="entry name" value="S-LAYER PROTEIN"/>
    <property type="match status" value="1"/>
</dbReference>
<sequence length="559" mass="57436">MSAQITPAAGLYDLNESAAPLGFLNADARENTTANGKTSYTIAQAANQLTGGEPGWTPFGVPATITYGFRATAPDTMPSDTTDFSRFNTAQITQAEQALTAWSDVANIRFSRVGFGSSGDAAYTDQATMLFANYGSGESGSAAFAYFPGSYLATAKAGDVWTNVSKSYNAAPTGSNYGGQVLVHEIGHTLGLGHPSDYDSTSGSDFTYAANASYYEDSRQYTVMSYFDEDETGGYFGPNYGATPMLDDIAAAQLLYGANMTTRTGDTVYGFNSNAGRTWFDANVGRMVTAVWDAGGNDTFDFSGYTNNQTIDLRQGNFSSVGGLVGNVAVAKGADIENAIGGTGADTLWGNGLNNVLRGGGGADSVSGGAGADTLVETSGSNVLRGDEGDDQISGGSDFDDINGNMGNDTAHGNAGDDWVVGGKNEDLLYGDAGSDIVYGNLGNDTVYGGDGNDVVRGGQGDDSVVGDTGDDLLWGDRGNDTIAGGAGADRFSFFSGAGNDRITDFSYAQGDRVVIEGGATYSITQQGADVVVTLTSGDTLVVASVTAASLPAGWILAG</sequence>
<dbReference type="EMBL" id="JBHTLQ010000061">
    <property type="protein sequence ID" value="MFD1192516.1"/>
    <property type="molecule type" value="Genomic_DNA"/>
</dbReference>
<dbReference type="InterPro" id="IPR006026">
    <property type="entry name" value="Peptidase_Metallo"/>
</dbReference>
<gene>
    <name evidence="12" type="ORF">ACFQ27_18140</name>
</gene>
<dbReference type="PRINTS" id="PR00313">
    <property type="entry name" value="CABNDNGRPT"/>
</dbReference>
<evidence type="ECO:0000256" key="6">
    <source>
        <dbReference type="ARBA" id="ARBA00022723"/>
    </source>
</evidence>
<dbReference type="Gene3D" id="2.150.10.10">
    <property type="entry name" value="Serralysin-like metalloprotease, C-terminal"/>
    <property type="match status" value="3"/>
</dbReference>
<dbReference type="SMART" id="SM00235">
    <property type="entry name" value="ZnMc"/>
    <property type="match status" value="1"/>
</dbReference>
<dbReference type="InterPro" id="IPR013858">
    <property type="entry name" value="Peptidase_M10B_C"/>
</dbReference>
<evidence type="ECO:0000256" key="1">
    <source>
        <dbReference type="ARBA" id="ARBA00001913"/>
    </source>
</evidence>
<keyword evidence="6" id="KW-0479">Metal-binding</keyword>
<evidence type="ECO:0000256" key="9">
    <source>
        <dbReference type="ARBA" id="ARBA00022833"/>
    </source>
</evidence>
<dbReference type="Pfam" id="PF00413">
    <property type="entry name" value="Peptidase_M10"/>
    <property type="match status" value="1"/>
</dbReference>
<dbReference type="PROSITE" id="PS00330">
    <property type="entry name" value="HEMOLYSIN_CALCIUM"/>
    <property type="match status" value="1"/>
</dbReference>
<evidence type="ECO:0000256" key="10">
    <source>
        <dbReference type="SAM" id="MobiDB-lite"/>
    </source>
</evidence>
<feature type="domain" description="Peptidase metallopeptidase" evidence="11">
    <location>
        <begin position="52"/>
        <end position="242"/>
    </location>
</feature>
<comment type="caution">
    <text evidence="12">The sequence shown here is derived from an EMBL/GenBank/DDBJ whole genome shotgun (WGS) entry which is preliminary data.</text>
</comment>
<evidence type="ECO:0000256" key="4">
    <source>
        <dbReference type="ARBA" id="ARBA00022525"/>
    </source>
</evidence>
<evidence type="ECO:0000313" key="12">
    <source>
        <dbReference type="EMBL" id="MFD1192516.1"/>
    </source>
</evidence>
<dbReference type="InterPro" id="IPR050557">
    <property type="entry name" value="RTX_toxin/Mannuronan_C5-epim"/>
</dbReference>
<keyword evidence="8" id="KW-0378">Hydrolase</keyword>
<evidence type="ECO:0000256" key="2">
    <source>
        <dbReference type="ARBA" id="ARBA00004613"/>
    </source>
</evidence>
<evidence type="ECO:0000256" key="8">
    <source>
        <dbReference type="ARBA" id="ARBA00022801"/>
    </source>
</evidence>
<dbReference type="SUPFAM" id="SSF55486">
    <property type="entry name" value="Metalloproteases ('zincins'), catalytic domain"/>
    <property type="match status" value="1"/>
</dbReference>
<dbReference type="InterPro" id="IPR001818">
    <property type="entry name" value="Pept_M10_metallopeptidase"/>
</dbReference>
<dbReference type="Gene3D" id="3.40.390.10">
    <property type="entry name" value="Collagenase (Catalytic Domain)"/>
    <property type="match status" value="1"/>
</dbReference>
<name>A0ABW3T6M4_9CAUL</name>
<comment type="similarity">
    <text evidence="3">Belongs to the peptidase M10B family.</text>
</comment>
<evidence type="ECO:0000259" key="11">
    <source>
        <dbReference type="SMART" id="SM00235"/>
    </source>
</evidence>
<keyword evidence="7" id="KW-0677">Repeat</keyword>
<dbReference type="InterPro" id="IPR001343">
    <property type="entry name" value="Hemolysn_Ca-bd"/>
</dbReference>
<organism evidence="12 13">
    <name type="scientific">Phenylobacterium conjunctum</name>
    <dbReference type="NCBI Taxonomy" id="1298959"/>
    <lineage>
        <taxon>Bacteria</taxon>
        <taxon>Pseudomonadati</taxon>
        <taxon>Pseudomonadota</taxon>
        <taxon>Alphaproteobacteria</taxon>
        <taxon>Caulobacterales</taxon>
        <taxon>Caulobacteraceae</taxon>
        <taxon>Phenylobacterium</taxon>
    </lineage>
</organism>
<evidence type="ECO:0000256" key="5">
    <source>
        <dbReference type="ARBA" id="ARBA00022670"/>
    </source>
</evidence>
<dbReference type="InterPro" id="IPR018511">
    <property type="entry name" value="Hemolysin-typ_Ca-bd_CS"/>
</dbReference>
<dbReference type="Proteomes" id="UP001597216">
    <property type="component" value="Unassembled WGS sequence"/>
</dbReference>
<keyword evidence="4" id="KW-0964">Secreted</keyword>
<keyword evidence="13" id="KW-1185">Reference proteome</keyword>
<protein>
    <submittedName>
        <fullName evidence="12">M10 family metallopeptidase C-terminal domain-containing protein</fullName>
    </submittedName>
</protein>
<proteinExistence type="inferred from homology"/>
<comment type="cofactor">
    <cofactor evidence="1">
        <name>Ca(2+)</name>
        <dbReference type="ChEBI" id="CHEBI:29108"/>
    </cofactor>
</comment>
<dbReference type="SUPFAM" id="SSF51120">
    <property type="entry name" value="beta-Roll"/>
    <property type="match status" value="2"/>
</dbReference>
<accession>A0ABW3T6M4</accession>
<reference evidence="13" key="1">
    <citation type="journal article" date="2019" name="Int. J. Syst. Evol. Microbiol.">
        <title>The Global Catalogue of Microorganisms (GCM) 10K type strain sequencing project: providing services to taxonomists for standard genome sequencing and annotation.</title>
        <authorList>
            <consortium name="The Broad Institute Genomics Platform"/>
            <consortium name="The Broad Institute Genome Sequencing Center for Infectious Disease"/>
            <person name="Wu L."/>
            <person name="Ma J."/>
        </authorList>
    </citation>
    <scope>NUCLEOTIDE SEQUENCE [LARGE SCALE GENOMIC DNA]</scope>
    <source>
        <strain evidence="13">CCUG 55074</strain>
    </source>
</reference>
<dbReference type="InterPro" id="IPR024079">
    <property type="entry name" value="MetalloPept_cat_dom_sf"/>
</dbReference>
<dbReference type="Pfam" id="PF08548">
    <property type="entry name" value="Peptidase_M10_C"/>
    <property type="match status" value="1"/>
</dbReference>
<dbReference type="InterPro" id="IPR034033">
    <property type="entry name" value="Serralysin-like"/>
</dbReference>